<dbReference type="PATRIC" id="fig|1229493.5.peg.4948"/>
<feature type="region of interest" description="Disordered" evidence="1">
    <location>
        <begin position="117"/>
        <end position="138"/>
    </location>
</feature>
<proteinExistence type="predicted"/>
<dbReference type="Proteomes" id="UP000031586">
    <property type="component" value="Unassembled WGS sequence"/>
</dbReference>
<accession>A0A0C1YSF3</accession>
<evidence type="ECO:0000313" key="2">
    <source>
        <dbReference type="EMBL" id="KIF48050.1"/>
    </source>
</evidence>
<feature type="compositionally biased region" description="Basic and acidic residues" evidence="1">
    <location>
        <begin position="34"/>
        <end position="43"/>
    </location>
</feature>
<feature type="compositionally biased region" description="Polar residues" evidence="1">
    <location>
        <begin position="22"/>
        <end position="32"/>
    </location>
</feature>
<sequence>MYGETNTSAASSSQANKRKNDASNSSQGGSATKRSREDQTKENADKWEAFQRDWQNHVEANNLIIADKAAEALIRFNYRYVVNDNTGALKYEPVSVDQILNNYRELERVYYRRQIHDPSPVQTRQQSQQSTTPSASHFEVRLEPQSTTGTALIVPSVGMPKEFKIKEKLEELYWYTEGSDRPVYLFVHQSELNLYHEQIGTLLQAAGVGLVGWAFESGTVGFGATRKAVVDFCKLKQLKKVTMMDCNVLMSEMDLISAAEEATSEVKDDTTLYISLGVTSGDTYEKGSKAPKGLLNEGAVKGRPIEQFTMLNRNVLFDPAFISSSEDIDVSNDMKFFNSINQQKSIALKDLKLHQKLRDELASQYPRINKLRLSPTSQVYNERFTAHLTQIAQKEQDMVIEVKTGTESNAQKHKVTVKALSEFIAAKLGKDALRIQSLIIEKMLVKYKDMSMNSGYQYEAEGLEETQAALSSSKRSSNKNMDA</sequence>
<feature type="compositionally biased region" description="Low complexity" evidence="1">
    <location>
        <begin position="118"/>
        <end position="136"/>
    </location>
</feature>
<dbReference type="AlphaFoldDB" id="A0A0C1YSF3"/>
<name>A0A0C1YSF3_9VIBR</name>
<dbReference type="RefSeq" id="WP_020197910.1">
    <property type="nucleotide sequence ID" value="NZ_BAOH01000153.1"/>
</dbReference>
<feature type="region of interest" description="Disordered" evidence="1">
    <location>
        <begin position="1"/>
        <end position="43"/>
    </location>
</feature>
<reference evidence="2 3" key="1">
    <citation type="submission" date="2014-07" db="EMBL/GenBank/DDBJ databases">
        <title>Unique and conserved regions in Vibrio harveyi and related species in comparison with the shrimp pathogen Vibrio harveyi CAIM 1792.</title>
        <authorList>
            <person name="Espinoza-Valles I."/>
            <person name="Vora G."/>
            <person name="Leekitcharoenphon P."/>
            <person name="Ussery D."/>
            <person name="Hoj L."/>
            <person name="Gomez-Gil B."/>
        </authorList>
    </citation>
    <scope>NUCLEOTIDE SEQUENCE [LARGE SCALE GENOMIC DNA]</scope>
    <source>
        <strain evidence="3">CAIM 1854 / LMG 25443</strain>
    </source>
</reference>
<organism evidence="2 3">
    <name type="scientific">Vibrio owensii CAIM 1854 = LMG 25443</name>
    <dbReference type="NCBI Taxonomy" id="1229493"/>
    <lineage>
        <taxon>Bacteria</taxon>
        <taxon>Pseudomonadati</taxon>
        <taxon>Pseudomonadota</taxon>
        <taxon>Gammaproteobacteria</taxon>
        <taxon>Vibrionales</taxon>
        <taxon>Vibrionaceae</taxon>
        <taxon>Vibrio</taxon>
    </lineage>
</organism>
<dbReference type="EMBL" id="JPRD01000059">
    <property type="protein sequence ID" value="KIF48050.1"/>
    <property type="molecule type" value="Genomic_DNA"/>
</dbReference>
<protein>
    <submittedName>
        <fullName evidence="2">Uncharacterized protein</fullName>
    </submittedName>
</protein>
<evidence type="ECO:0000256" key="1">
    <source>
        <dbReference type="SAM" id="MobiDB-lite"/>
    </source>
</evidence>
<gene>
    <name evidence="2" type="ORF">H735_26870</name>
</gene>
<comment type="caution">
    <text evidence="2">The sequence shown here is derived from an EMBL/GenBank/DDBJ whole genome shotgun (WGS) entry which is preliminary data.</text>
</comment>
<evidence type="ECO:0000313" key="3">
    <source>
        <dbReference type="Proteomes" id="UP000031586"/>
    </source>
</evidence>